<evidence type="ECO:0000259" key="5">
    <source>
        <dbReference type="Pfam" id="PF04542"/>
    </source>
</evidence>
<proteinExistence type="inferred from homology"/>
<keyword evidence="4" id="KW-0804">Transcription</keyword>
<dbReference type="Gene3D" id="1.10.1740.10">
    <property type="match status" value="1"/>
</dbReference>
<dbReference type="NCBIfam" id="TIGR02937">
    <property type="entry name" value="sigma70-ECF"/>
    <property type="match status" value="1"/>
</dbReference>
<dbReference type="InterPro" id="IPR007627">
    <property type="entry name" value="RNA_pol_sigma70_r2"/>
</dbReference>
<comment type="caution">
    <text evidence="7">The sequence shown here is derived from an EMBL/GenBank/DDBJ whole genome shotgun (WGS) entry which is preliminary data.</text>
</comment>
<dbReference type="PANTHER" id="PTHR43133:SF46">
    <property type="entry name" value="RNA POLYMERASE SIGMA-70 FACTOR ECF SUBFAMILY"/>
    <property type="match status" value="1"/>
</dbReference>
<dbReference type="SUPFAM" id="SSF88946">
    <property type="entry name" value="Sigma2 domain of RNA polymerase sigma factors"/>
    <property type="match status" value="1"/>
</dbReference>
<accession>A0ABQ3HXU0</accession>
<dbReference type="InterPro" id="IPR036388">
    <property type="entry name" value="WH-like_DNA-bd_sf"/>
</dbReference>
<keyword evidence="8" id="KW-1185">Reference proteome</keyword>
<dbReference type="Gene3D" id="1.10.10.10">
    <property type="entry name" value="Winged helix-like DNA-binding domain superfamily/Winged helix DNA-binding domain"/>
    <property type="match status" value="1"/>
</dbReference>
<reference evidence="8" key="1">
    <citation type="journal article" date="2019" name="Int. J. Syst. Evol. Microbiol.">
        <title>The Global Catalogue of Microorganisms (GCM) 10K type strain sequencing project: providing services to taxonomists for standard genome sequencing and annotation.</title>
        <authorList>
            <consortium name="The Broad Institute Genomics Platform"/>
            <consortium name="The Broad Institute Genome Sequencing Center for Infectious Disease"/>
            <person name="Wu L."/>
            <person name="Ma J."/>
        </authorList>
    </citation>
    <scope>NUCLEOTIDE SEQUENCE [LARGE SCALE GENOMIC DNA]</scope>
    <source>
        <strain evidence="8">CGMCC 1.12966</strain>
    </source>
</reference>
<comment type="similarity">
    <text evidence="1">Belongs to the sigma-70 factor family. ECF subfamily.</text>
</comment>
<dbReference type="SUPFAM" id="SSF88659">
    <property type="entry name" value="Sigma3 and sigma4 domains of RNA polymerase sigma factors"/>
    <property type="match status" value="1"/>
</dbReference>
<feature type="domain" description="RNA polymerase sigma factor 70 region 4 type 2" evidence="6">
    <location>
        <begin position="124"/>
        <end position="172"/>
    </location>
</feature>
<keyword evidence="2" id="KW-0805">Transcription regulation</keyword>
<dbReference type="InterPro" id="IPR013324">
    <property type="entry name" value="RNA_pol_sigma_r3/r4-like"/>
</dbReference>
<dbReference type="InterPro" id="IPR013325">
    <property type="entry name" value="RNA_pol_sigma_r2"/>
</dbReference>
<dbReference type="PANTHER" id="PTHR43133">
    <property type="entry name" value="RNA POLYMERASE ECF-TYPE SIGMA FACTO"/>
    <property type="match status" value="1"/>
</dbReference>
<evidence type="ECO:0000313" key="7">
    <source>
        <dbReference type="EMBL" id="GHE45475.1"/>
    </source>
</evidence>
<dbReference type="Pfam" id="PF04542">
    <property type="entry name" value="Sigma70_r2"/>
    <property type="match status" value="1"/>
</dbReference>
<dbReference type="EMBL" id="BNAF01000013">
    <property type="protein sequence ID" value="GHE45475.1"/>
    <property type="molecule type" value="Genomic_DNA"/>
</dbReference>
<evidence type="ECO:0000259" key="6">
    <source>
        <dbReference type="Pfam" id="PF08281"/>
    </source>
</evidence>
<evidence type="ECO:0000256" key="4">
    <source>
        <dbReference type="ARBA" id="ARBA00023163"/>
    </source>
</evidence>
<organism evidence="7 8">
    <name type="scientific">Sphingobacterium griseoflavum</name>
    <dbReference type="NCBI Taxonomy" id="1474952"/>
    <lineage>
        <taxon>Bacteria</taxon>
        <taxon>Pseudomonadati</taxon>
        <taxon>Bacteroidota</taxon>
        <taxon>Sphingobacteriia</taxon>
        <taxon>Sphingobacteriales</taxon>
        <taxon>Sphingobacteriaceae</taxon>
        <taxon>Sphingobacterium</taxon>
    </lineage>
</organism>
<feature type="domain" description="RNA polymerase sigma-70 region 2" evidence="5">
    <location>
        <begin position="27"/>
        <end position="92"/>
    </location>
</feature>
<gene>
    <name evidence="7" type="ORF">GCM10017764_30860</name>
</gene>
<evidence type="ECO:0000313" key="8">
    <source>
        <dbReference type="Proteomes" id="UP000620550"/>
    </source>
</evidence>
<keyword evidence="3" id="KW-0731">Sigma factor</keyword>
<dbReference type="InterPro" id="IPR013249">
    <property type="entry name" value="RNA_pol_sigma70_r4_t2"/>
</dbReference>
<dbReference type="InterPro" id="IPR014284">
    <property type="entry name" value="RNA_pol_sigma-70_dom"/>
</dbReference>
<sequence length="197" mass="23533">MAASAWCDKSKIVQRVKRGDEAAFRLLYTAYFDQVAREIYFVLKDRALTEEVVQDVFYKIWQNRDQLDTIVNLEGYLRILSRNAALNLLKANLRRRTMEHGYYRERVDLLDDTSESDQQNEYYRLLDRAIEKLPPQQKRVYQLSRFERMKYLEIAAHLNLSKESVKSYLKLATQAIKKYLTYHKDSIVCFFFILSSF</sequence>
<evidence type="ECO:0000256" key="1">
    <source>
        <dbReference type="ARBA" id="ARBA00010641"/>
    </source>
</evidence>
<evidence type="ECO:0000256" key="3">
    <source>
        <dbReference type="ARBA" id="ARBA00023082"/>
    </source>
</evidence>
<evidence type="ECO:0000256" key="2">
    <source>
        <dbReference type="ARBA" id="ARBA00023015"/>
    </source>
</evidence>
<dbReference type="RefSeq" id="WP_189627608.1">
    <property type="nucleotide sequence ID" value="NZ_BNAF01000013.1"/>
</dbReference>
<protein>
    <submittedName>
        <fullName evidence="7">RNA polymerase sigma-70 factor</fullName>
    </submittedName>
</protein>
<dbReference type="InterPro" id="IPR039425">
    <property type="entry name" value="RNA_pol_sigma-70-like"/>
</dbReference>
<dbReference type="Proteomes" id="UP000620550">
    <property type="component" value="Unassembled WGS sequence"/>
</dbReference>
<dbReference type="Pfam" id="PF08281">
    <property type="entry name" value="Sigma70_r4_2"/>
    <property type="match status" value="1"/>
</dbReference>
<name>A0ABQ3HXU0_9SPHI</name>